<keyword evidence="3" id="KW-1185">Reference proteome</keyword>
<dbReference type="OrthoDB" id="995338at2"/>
<dbReference type="AlphaFoldDB" id="A0A5C7GGV8"/>
<comment type="caution">
    <text evidence="2">The sequence shown here is derived from an EMBL/GenBank/DDBJ whole genome shotgun (WGS) entry which is preliminary data.</text>
</comment>
<accession>A0A5C7GGV8</accession>
<evidence type="ECO:0000313" key="2">
    <source>
        <dbReference type="EMBL" id="TXG36752.1"/>
    </source>
</evidence>
<feature type="domain" description="Arm DNA-binding" evidence="1">
    <location>
        <begin position="11"/>
        <end position="94"/>
    </location>
</feature>
<proteinExistence type="predicted"/>
<dbReference type="InterPro" id="IPR035386">
    <property type="entry name" value="Arm-DNA-bind_5"/>
</dbReference>
<dbReference type="EMBL" id="VRKQ01000010">
    <property type="protein sequence ID" value="TXG36752.1"/>
    <property type="molecule type" value="Genomic_DNA"/>
</dbReference>
<sequence length="96" mass="11101">MNTYIKVLFLLAGNRVNNKNKVAIKCRMTYNKQRKEFSTGQFINPKSWLRKEQAIKPDEPDSNLIEAQLSLIKTKLSPAFLFLQVKGSDFTVDDTY</sequence>
<gene>
    <name evidence="2" type="ORF">FUA22_09225</name>
</gene>
<dbReference type="Proteomes" id="UP000321080">
    <property type="component" value="Unassembled WGS sequence"/>
</dbReference>
<protein>
    <submittedName>
        <fullName evidence="2">Recombinase</fullName>
    </submittedName>
</protein>
<name>A0A5C7GGV8_9FLAO</name>
<dbReference type="Pfam" id="PF17293">
    <property type="entry name" value="Arm-DNA-bind_5"/>
    <property type="match status" value="1"/>
</dbReference>
<organism evidence="2 3">
    <name type="scientific">Seonamhaeicola maritimus</name>
    <dbReference type="NCBI Taxonomy" id="2591822"/>
    <lineage>
        <taxon>Bacteria</taxon>
        <taxon>Pseudomonadati</taxon>
        <taxon>Bacteroidota</taxon>
        <taxon>Flavobacteriia</taxon>
        <taxon>Flavobacteriales</taxon>
        <taxon>Flavobacteriaceae</taxon>
    </lineage>
</organism>
<evidence type="ECO:0000259" key="1">
    <source>
        <dbReference type="Pfam" id="PF17293"/>
    </source>
</evidence>
<evidence type="ECO:0000313" key="3">
    <source>
        <dbReference type="Proteomes" id="UP000321080"/>
    </source>
</evidence>
<dbReference type="RefSeq" id="WP_147767677.1">
    <property type="nucleotide sequence ID" value="NZ_VRKQ01000010.1"/>
</dbReference>
<reference evidence="2 3" key="1">
    <citation type="submission" date="2019-08" db="EMBL/GenBank/DDBJ databases">
        <title>Seonamhaeicola sediminis sp. nov., isolated from marine sediment.</title>
        <authorList>
            <person name="Cao W.R."/>
        </authorList>
    </citation>
    <scope>NUCLEOTIDE SEQUENCE [LARGE SCALE GENOMIC DNA]</scope>
    <source>
        <strain evidence="2 3">1505</strain>
    </source>
</reference>